<organism evidence="2 4">
    <name type="scientific">Gibberella zeae (strain ATCC MYA-4620 / CBS 123657 / FGSC 9075 / NRRL 31084 / PH-1)</name>
    <name type="common">Wheat head blight fungus</name>
    <name type="synonym">Fusarium graminearum</name>
    <dbReference type="NCBI Taxonomy" id="229533"/>
    <lineage>
        <taxon>Eukaryota</taxon>
        <taxon>Fungi</taxon>
        <taxon>Dikarya</taxon>
        <taxon>Ascomycota</taxon>
        <taxon>Pezizomycotina</taxon>
        <taxon>Sordariomycetes</taxon>
        <taxon>Hypocreomycetidae</taxon>
        <taxon>Hypocreales</taxon>
        <taxon>Nectriaceae</taxon>
        <taxon>Fusarium</taxon>
    </lineage>
</organism>
<dbReference type="EMBL" id="HG970334">
    <property type="protein sequence ID" value="CEF87829.1"/>
    <property type="molecule type" value="Genomic_DNA"/>
</dbReference>
<gene>
    <name evidence="3" type="primary">FG04729.1</name>
    <name evidence="2" type="ORF">FGRAMPH1_01T16181</name>
</gene>
<keyword evidence="4" id="KW-1185">Reference proteome</keyword>
<name>A0A098E2I7_GIBZE</name>
<proteinExistence type="predicted"/>
<protein>
    <submittedName>
        <fullName evidence="2">Chromosome 3, complete genome</fullName>
    </submittedName>
</protein>
<dbReference type="EnsemblFungi" id="CEF87829">
    <property type="protein sequence ID" value="CEF87829"/>
    <property type="gene ID" value="FGRRES_04729_M"/>
</dbReference>
<dbReference type="eggNOG" id="ENOG502SPMR">
    <property type="taxonomic scope" value="Eukaryota"/>
</dbReference>
<reference evidence="3 4" key="1">
    <citation type="journal article" date="2007" name="Science">
        <title>The Fusarium graminearum genome reveals a link between localized polymorphism and pathogen specialization.</title>
        <authorList>
            <person name="Cuomo C.A."/>
            <person name="Gueldener U."/>
            <person name="Xu J.-R."/>
            <person name="Trail F."/>
            <person name="Turgeon B.G."/>
            <person name="Di Pietro A."/>
            <person name="Walton J.D."/>
            <person name="Ma L.-J."/>
            <person name="Baker S.E."/>
            <person name="Rep M."/>
            <person name="Adam G."/>
            <person name="Antoniw J."/>
            <person name="Baldwin T."/>
            <person name="Calvo S.E."/>
            <person name="Chang Y.-L."/>
            <person name="DeCaprio D."/>
            <person name="Gale L.R."/>
            <person name="Gnerre S."/>
            <person name="Goswami R.S."/>
            <person name="Hammond-Kosack K."/>
            <person name="Harris L.J."/>
            <person name="Hilburn K."/>
            <person name="Kennell J.C."/>
            <person name="Kroken S."/>
            <person name="Magnuson J.K."/>
            <person name="Mannhaupt G."/>
            <person name="Mauceli E.W."/>
            <person name="Mewes H.-W."/>
            <person name="Mitterbauer R."/>
            <person name="Muehlbauer G."/>
            <person name="Muensterkoetter M."/>
            <person name="Nelson D."/>
            <person name="O'Donnell K."/>
            <person name="Ouellet T."/>
            <person name="Qi W."/>
            <person name="Quesneville H."/>
            <person name="Roncero M.I.G."/>
            <person name="Seong K.-Y."/>
            <person name="Tetko I.V."/>
            <person name="Urban M."/>
            <person name="Waalwijk C."/>
            <person name="Ward T.J."/>
            <person name="Yao J."/>
            <person name="Birren B.W."/>
            <person name="Kistler H.C."/>
        </authorList>
    </citation>
    <scope>NUCLEOTIDE SEQUENCE [LARGE SCALE GENOMIC DNA]</scope>
    <source>
        <strain evidence="4">ATCC MYA-4620 / CBS 123657 / FGSC 9075 / NRRL 31084 / PH-1</strain>
        <strain evidence="3">PH-1 / ATCC MYA-4620 / FGSC 9075 / NRRL 31084</strain>
    </source>
</reference>
<accession>A0A098E2I7</accession>
<dbReference type="AlphaFoldDB" id="A0A098E2I7"/>
<feature type="region of interest" description="Disordered" evidence="1">
    <location>
        <begin position="263"/>
        <end position="282"/>
    </location>
</feature>
<dbReference type="VEuPathDB" id="FungiDB:FGRAMPH1_01G16181"/>
<reference evidence="2 4" key="3">
    <citation type="journal article" date="2015" name="BMC Genomics">
        <title>The completed genome sequence of the pathogenic ascomycete fungus Fusarium graminearum.</title>
        <authorList>
            <person name="King R."/>
            <person name="Urban M."/>
            <person name="Hammond-Kosack M.C."/>
            <person name="Hassani-Pak K."/>
            <person name="Hammond-Kosack K.E."/>
        </authorList>
    </citation>
    <scope>NUCLEOTIDE SEQUENCE [LARGE SCALE GENOMIC DNA]</scope>
    <source>
        <strain evidence="4">ATCC MYA-4620 / CBS 123657 / FGSC 9075 / NRRL 31084 / PH-1</strain>
        <strain evidence="2">PH-1</strain>
    </source>
</reference>
<evidence type="ECO:0000313" key="2">
    <source>
        <dbReference type="EMBL" id="CEF87829.1"/>
    </source>
</evidence>
<dbReference type="Proteomes" id="UP000070720">
    <property type="component" value="Chromosome 3"/>
</dbReference>
<evidence type="ECO:0000313" key="3">
    <source>
        <dbReference type="EnsemblFungi" id="CEF87829"/>
    </source>
</evidence>
<accession>A0A0E0SN16</accession>
<feature type="region of interest" description="Disordered" evidence="1">
    <location>
        <begin position="1"/>
        <end position="29"/>
    </location>
</feature>
<evidence type="ECO:0000313" key="4">
    <source>
        <dbReference type="Proteomes" id="UP000070720"/>
    </source>
</evidence>
<reference evidence="3" key="4">
    <citation type="submission" date="2017-01" db="UniProtKB">
        <authorList>
            <consortium name="EnsemblFungi"/>
        </authorList>
    </citation>
    <scope>IDENTIFICATION</scope>
    <source>
        <strain evidence="3">PH-1 / ATCC MYA-4620 / FGSC 9075 / NRRL 31084</strain>
    </source>
</reference>
<reference evidence="3 4" key="2">
    <citation type="journal article" date="2010" name="Nature">
        <title>Comparative genomics reveals mobile pathogenicity chromosomes in Fusarium.</title>
        <authorList>
            <person name="Ma L.J."/>
            <person name="van der Does H.C."/>
            <person name="Borkovich K.A."/>
            <person name="Coleman J.J."/>
            <person name="Daboussi M.J."/>
            <person name="Di Pietro A."/>
            <person name="Dufresne M."/>
            <person name="Freitag M."/>
            <person name="Grabherr M."/>
            <person name="Henrissat B."/>
            <person name="Houterman P.M."/>
            <person name="Kang S."/>
            <person name="Shim W.B."/>
            <person name="Woloshuk C."/>
            <person name="Xie X."/>
            <person name="Xu J.R."/>
            <person name="Antoniw J."/>
            <person name="Baker S.E."/>
            <person name="Bluhm B.H."/>
            <person name="Breakspear A."/>
            <person name="Brown D.W."/>
            <person name="Butchko R.A."/>
            <person name="Chapman S."/>
            <person name="Coulson R."/>
            <person name="Coutinho P.M."/>
            <person name="Danchin E.G."/>
            <person name="Diener A."/>
            <person name="Gale L.R."/>
            <person name="Gardiner D.M."/>
            <person name="Goff S."/>
            <person name="Hammond-Kosack K.E."/>
            <person name="Hilburn K."/>
            <person name="Hua-Van A."/>
            <person name="Jonkers W."/>
            <person name="Kazan K."/>
            <person name="Kodira C.D."/>
            <person name="Koehrsen M."/>
            <person name="Kumar L."/>
            <person name="Lee Y.H."/>
            <person name="Li L."/>
            <person name="Manners J.M."/>
            <person name="Miranda-Saavedra D."/>
            <person name="Mukherjee M."/>
            <person name="Park G."/>
            <person name="Park J."/>
            <person name="Park S.Y."/>
            <person name="Proctor R.H."/>
            <person name="Regev A."/>
            <person name="Ruiz-Roldan M.C."/>
            <person name="Sain D."/>
            <person name="Sakthikumar S."/>
            <person name="Sykes S."/>
            <person name="Schwartz D.C."/>
            <person name="Turgeon B.G."/>
            <person name="Wapinski I."/>
            <person name="Yoder O."/>
            <person name="Young S."/>
            <person name="Zeng Q."/>
            <person name="Zhou S."/>
            <person name="Galagan J."/>
            <person name="Cuomo C.A."/>
            <person name="Kistler H.C."/>
            <person name="Rep M."/>
        </authorList>
    </citation>
    <scope>GENOME REANNOTATION</scope>
    <source>
        <strain evidence="4">ATCC MYA-4620 / CBS 123657 / FGSC 9075 / NRRL 31084 / PH-1</strain>
        <strain evidence="3">PH-1 / ATCC MYA-4620 / FGSC 9075 / NRRL 31084</strain>
    </source>
</reference>
<sequence>MCDHGSLPSPPSSDDGSYDSDENSGEPRLTPQELGALFVDFYSFMATLNYDKSELKIPPPTGWPGITTESCGGTKSDYAVEVLRHLPYFNSKGKSHIHYKSKLWDLTTWTADDFEKHREIYDFVEFWSSESEQDPGDVICIAEGYESYGRGLWLLVNDCEIIEDMLKADTLSSVPVEEFFAKLKDQYERLQLIPGEDKVAIEAENVPERRERISEEEVNSQSVEWRTDLDVQYIRQVYRDYGWPHSFDSKAASKAINDWLEPGGVGTGEGPRGFAWEGQYSD</sequence>
<evidence type="ECO:0000256" key="1">
    <source>
        <dbReference type="SAM" id="MobiDB-lite"/>
    </source>
</evidence>
<dbReference type="InParanoid" id="A0A098E2I7"/>
<feature type="compositionally biased region" description="Low complexity" evidence="1">
    <location>
        <begin position="1"/>
        <end position="15"/>
    </location>
</feature>